<feature type="transmembrane region" description="Helical" evidence="2">
    <location>
        <begin position="104"/>
        <end position="124"/>
    </location>
</feature>
<name>A0AAD4LMJ8_9AGAM</name>
<organism evidence="4 5">
    <name type="scientific">Lactarius akahatsu</name>
    <dbReference type="NCBI Taxonomy" id="416441"/>
    <lineage>
        <taxon>Eukaryota</taxon>
        <taxon>Fungi</taxon>
        <taxon>Dikarya</taxon>
        <taxon>Basidiomycota</taxon>
        <taxon>Agaricomycotina</taxon>
        <taxon>Agaricomycetes</taxon>
        <taxon>Russulales</taxon>
        <taxon>Russulaceae</taxon>
        <taxon>Lactarius</taxon>
    </lineage>
</organism>
<gene>
    <name evidence="4" type="ORF">EDB92DRAFT_342345</name>
</gene>
<feature type="transmembrane region" description="Helical" evidence="2">
    <location>
        <begin position="59"/>
        <end position="84"/>
    </location>
</feature>
<keyword evidence="5" id="KW-1185">Reference proteome</keyword>
<feature type="transmembrane region" description="Helical" evidence="2">
    <location>
        <begin position="212"/>
        <end position="235"/>
    </location>
</feature>
<dbReference type="AlphaFoldDB" id="A0AAD4LMJ8"/>
<reference evidence="4" key="1">
    <citation type="submission" date="2022-01" db="EMBL/GenBank/DDBJ databases">
        <title>Comparative genomics reveals a dynamic genome evolution in the ectomycorrhizal milk-cap (Lactarius) mushrooms.</title>
        <authorList>
            <consortium name="DOE Joint Genome Institute"/>
            <person name="Lebreton A."/>
            <person name="Tang N."/>
            <person name="Kuo A."/>
            <person name="LaButti K."/>
            <person name="Drula E."/>
            <person name="Barry K."/>
            <person name="Clum A."/>
            <person name="Lipzen A."/>
            <person name="Mousain D."/>
            <person name="Ng V."/>
            <person name="Wang R."/>
            <person name="Wang X."/>
            <person name="Dai Y."/>
            <person name="Henrissat B."/>
            <person name="Grigoriev I.V."/>
            <person name="Guerin-Laguette A."/>
            <person name="Yu F."/>
            <person name="Martin F.M."/>
        </authorList>
    </citation>
    <scope>NUCLEOTIDE SEQUENCE</scope>
    <source>
        <strain evidence="4">QP</strain>
    </source>
</reference>
<dbReference type="EMBL" id="JAKELL010000016">
    <property type="protein sequence ID" value="KAH8993955.1"/>
    <property type="molecule type" value="Genomic_DNA"/>
</dbReference>
<dbReference type="PANTHER" id="PTHR40465:SF1">
    <property type="entry name" value="DUF6534 DOMAIN-CONTAINING PROTEIN"/>
    <property type="match status" value="1"/>
</dbReference>
<dbReference type="PANTHER" id="PTHR40465">
    <property type="entry name" value="CHROMOSOME 1, WHOLE GENOME SHOTGUN SEQUENCE"/>
    <property type="match status" value="1"/>
</dbReference>
<feature type="transmembrane region" description="Helical" evidence="2">
    <location>
        <begin position="131"/>
        <end position="155"/>
    </location>
</feature>
<evidence type="ECO:0000313" key="4">
    <source>
        <dbReference type="EMBL" id="KAH8993955.1"/>
    </source>
</evidence>
<feature type="transmembrane region" description="Helical" evidence="2">
    <location>
        <begin position="175"/>
        <end position="192"/>
    </location>
</feature>
<evidence type="ECO:0000259" key="3">
    <source>
        <dbReference type="Pfam" id="PF20152"/>
    </source>
</evidence>
<sequence>MLSPPLSRYSANGPNPNLNTTMGMILIGLILDTMLYGIVFFQTYLYFTSGARDRTSLRALVVVLWTLDTLQLALLCHAAYHFLVLCNGHPDELAKSVWSLNLEIAPSVIATFMVRCFFTVRLWHLSQGNRFLICIVMAFALPQLGIGLSMCVTSFQAEMFSELPKYMGLMTTQMSAAATADILITGPLLYYLNKSKSKVAGTRRTKSLINRLIVWTVNTALLTGVVETAQVISWVSATKTLIFLPFHLILAKLYTCSMLAMLNGRRGLRQTFDEPTHTLPRHRSSIVISLHGDDTGPVLNETGPLEFSNPTHPKFEVPTSVSLFPERPRRDVDSGSCGDSPEVRDIHGP</sequence>
<dbReference type="InterPro" id="IPR045339">
    <property type="entry name" value="DUF6534"/>
</dbReference>
<protein>
    <recommendedName>
        <fullName evidence="3">DUF6534 domain-containing protein</fullName>
    </recommendedName>
</protein>
<feature type="domain" description="DUF6534" evidence="3">
    <location>
        <begin position="177"/>
        <end position="266"/>
    </location>
</feature>
<comment type="caution">
    <text evidence="4">The sequence shown here is derived from an EMBL/GenBank/DDBJ whole genome shotgun (WGS) entry which is preliminary data.</text>
</comment>
<keyword evidence="2" id="KW-0472">Membrane</keyword>
<evidence type="ECO:0000256" key="2">
    <source>
        <dbReference type="SAM" id="Phobius"/>
    </source>
</evidence>
<keyword evidence="2" id="KW-0812">Transmembrane</keyword>
<proteinExistence type="predicted"/>
<feature type="transmembrane region" description="Helical" evidence="2">
    <location>
        <begin position="20"/>
        <end position="47"/>
    </location>
</feature>
<evidence type="ECO:0000256" key="1">
    <source>
        <dbReference type="SAM" id="MobiDB-lite"/>
    </source>
</evidence>
<keyword evidence="2" id="KW-1133">Transmembrane helix</keyword>
<feature type="region of interest" description="Disordered" evidence="1">
    <location>
        <begin position="305"/>
        <end position="349"/>
    </location>
</feature>
<dbReference type="Proteomes" id="UP001201163">
    <property type="component" value="Unassembled WGS sequence"/>
</dbReference>
<evidence type="ECO:0000313" key="5">
    <source>
        <dbReference type="Proteomes" id="UP001201163"/>
    </source>
</evidence>
<feature type="transmembrane region" description="Helical" evidence="2">
    <location>
        <begin position="241"/>
        <end position="262"/>
    </location>
</feature>
<dbReference type="Pfam" id="PF20152">
    <property type="entry name" value="DUF6534"/>
    <property type="match status" value="1"/>
</dbReference>
<accession>A0AAD4LMJ8</accession>